<dbReference type="SMART" id="SM00257">
    <property type="entry name" value="LysM"/>
    <property type="match status" value="1"/>
</dbReference>
<dbReference type="PROSITE" id="PS51782">
    <property type="entry name" value="LYSM"/>
    <property type="match status" value="1"/>
</dbReference>
<sequence length="103" mass="10681">MTTTLTARGRALLRVAAFASILVLAFSLYGAKAQGVTTAGASANYQQITVVPGETLWQIASMVGKSTGFQGDLRDLVDQIISLNGLNSSAISAGSRLTIPLPK</sequence>
<dbReference type="InterPro" id="IPR018392">
    <property type="entry name" value="LysM"/>
</dbReference>
<keyword evidence="2" id="KW-0132">Cell division</keyword>
<evidence type="ECO:0000313" key="2">
    <source>
        <dbReference type="EMBL" id="OIQ71407.1"/>
    </source>
</evidence>
<dbReference type="CDD" id="cd00118">
    <property type="entry name" value="LysM"/>
    <property type="match status" value="1"/>
</dbReference>
<gene>
    <name evidence="2" type="primary">yneA_2</name>
    <name evidence="2" type="ORF">GALL_469760</name>
</gene>
<feature type="domain" description="LysM" evidence="1">
    <location>
        <begin position="46"/>
        <end position="99"/>
    </location>
</feature>
<evidence type="ECO:0000259" key="1">
    <source>
        <dbReference type="PROSITE" id="PS51782"/>
    </source>
</evidence>
<dbReference type="Gene3D" id="3.10.350.10">
    <property type="entry name" value="LysM domain"/>
    <property type="match status" value="1"/>
</dbReference>
<organism evidence="2">
    <name type="scientific">mine drainage metagenome</name>
    <dbReference type="NCBI Taxonomy" id="410659"/>
    <lineage>
        <taxon>unclassified sequences</taxon>
        <taxon>metagenomes</taxon>
        <taxon>ecological metagenomes</taxon>
    </lineage>
</organism>
<dbReference type="SUPFAM" id="SSF54106">
    <property type="entry name" value="LysM domain"/>
    <property type="match status" value="1"/>
</dbReference>
<name>A0A1J5PUJ1_9ZZZZ</name>
<proteinExistence type="predicted"/>
<keyword evidence="2" id="KW-0131">Cell cycle</keyword>
<dbReference type="EMBL" id="MLJW01003742">
    <property type="protein sequence ID" value="OIQ71407.1"/>
    <property type="molecule type" value="Genomic_DNA"/>
</dbReference>
<protein>
    <submittedName>
        <fullName evidence="2">Cell division suppressor protein YneA</fullName>
    </submittedName>
</protein>
<dbReference type="GO" id="GO:0051301">
    <property type="term" value="P:cell division"/>
    <property type="evidence" value="ECO:0007669"/>
    <property type="project" value="UniProtKB-KW"/>
</dbReference>
<comment type="caution">
    <text evidence="2">The sequence shown here is derived from an EMBL/GenBank/DDBJ whole genome shotgun (WGS) entry which is preliminary data.</text>
</comment>
<dbReference type="InterPro" id="IPR036779">
    <property type="entry name" value="LysM_dom_sf"/>
</dbReference>
<reference evidence="2" key="1">
    <citation type="submission" date="2016-10" db="EMBL/GenBank/DDBJ databases">
        <title>Sequence of Gallionella enrichment culture.</title>
        <authorList>
            <person name="Poehlein A."/>
            <person name="Muehling M."/>
            <person name="Daniel R."/>
        </authorList>
    </citation>
    <scope>NUCLEOTIDE SEQUENCE</scope>
</reference>
<dbReference type="AlphaFoldDB" id="A0A1J5PUJ1"/>
<accession>A0A1J5PUJ1</accession>
<dbReference type="Pfam" id="PF01476">
    <property type="entry name" value="LysM"/>
    <property type="match status" value="1"/>
</dbReference>